<dbReference type="RefSeq" id="WP_161039121.1">
    <property type="nucleotide sequence ID" value="NZ_WWCM01000006.1"/>
</dbReference>
<dbReference type="EMBL" id="WWCM01000006">
    <property type="protein sequence ID" value="MYM39747.1"/>
    <property type="molecule type" value="Genomic_DNA"/>
</dbReference>
<dbReference type="Gene3D" id="3.20.20.80">
    <property type="entry name" value="Glycosidases"/>
    <property type="match status" value="1"/>
</dbReference>
<name>A0ABW9VK88_9BURK</name>
<sequence>MSTPAGRSLYCYPWDVAHAAQHVQRLQQLGMNGATLAVSYHAGKFLRPHAGAAPRVIFPEDGVVYFEPDLQRYGELKPLAHSDPAMRRVLPDLVADGRLDIHAWTVLLHNSRLGSLHPEYTASNVFGDRYIYSLCPMQAAVFDYAVALCADIASRGVRSLVLETPGWLPYAHGYHHEFAQLRSNVWLDSMLALCCCDACMAAGKQAGLDMAGLRSTIAASVESYLQAPVDATPAQAQAWLQADLLAMADLAPWLRLRQQRVTDLVAAIRTAIPAQVELAVIATVQRPTASNWLEGMDLAALARVADWIEVPFYEPDAEAVASDAWDCIRRAGGSARLRAILRPGSPDLGDGVQTATAIRHLSQLGIQQLSFYNYGLLRPARLQALGEMLNAAD</sequence>
<protein>
    <submittedName>
        <fullName evidence="1">Uncharacterized protein</fullName>
    </submittedName>
</protein>
<gene>
    <name evidence="1" type="ORF">GTP27_10440</name>
</gene>
<evidence type="ECO:0000313" key="2">
    <source>
        <dbReference type="Proteomes" id="UP000478090"/>
    </source>
</evidence>
<comment type="caution">
    <text evidence="1">The sequence shown here is derived from an EMBL/GenBank/DDBJ whole genome shotgun (WGS) entry which is preliminary data.</text>
</comment>
<evidence type="ECO:0000313" key="1">
    <source>
        <dbReference type="EMBL" id="MYM39747.1"/>
    </source>
</evidence>
<organism evidence="1 2">
    <name type="scientific">Duganella qianjiadongensis</name>
    <dbReference type="NCBI Taxonomy" id="2692176"/>
    <lineage>
        <taxon>Bacteria</taxon>
        <taxon>Pseudomonadati</taxon>
        <taxon>Pseudomonadota</taxon>
        <taxon>Betaproteobacteria</taxon>
        <taxon>Burkholderiales</taxon>
        <taxon>Oxalobacteraceae</taxon>
        <taxon>Telluria group</taxon>
        <taxon>Duganella</taxon>
    </lineage>
</organism>
<dbReference type="Proteomes" id="UP000478090">
    <property type="component" value="Unassembled WGS sequence"/>
</dbReference>
<reference evidence="1 2" key="1">
    <citation type="submission" date="2019-12" db="EMBL/GenBank/DDBJ databases">
        <title>Novel species isolated from a subtropical stream in China.</title>
        <authorList>
            <person name="Lu H."/>
        </authorList>
    </citation>
    <scope>NUCLEOTIDE SEQUENCE [LARGE SCALE GENOMIC DNA]</scope>
    <source>
        <strain evidence="1 2">CY13W</strain>
    </source>
</reference>
<keyword evidence="2" id="KW-1185">Reference proteome</keyword>
<proteinExistence type="predicted"/>
<accession>A0ABW9VK88</accession>